<evidence type="ECO:0000256" key="4">
    <source>
        <dbReference type="ARBA" id="ARBA00023125"/>
    </source>
</evidence>
<comment type="caution">
    <text evidence="6">The sequence shown here is derived from an EMBL/GenBank/DDBJ whole genome shotgun (WGS) entry which is preliminary data.</text>
</comment>
<evidence type="ECO:0000256" key="2">
    <source>
        <dbReference type="ARBA" id="ARBA00010961"/>
    </source>
</evidence>
<reference evidence="6 7" key="1">
    <citation type="submission" date="2014-01" db="EMBL/GenBank/DDBJ databases">
        <authorList>
            <person name="Dobos K."/>
            <person name="Lenaerts A."/>
            <person name="Ordway D."/>
            <person name="DeGroote M.A."/>
            <person name="Parker T."/>
            <person name="Sizemore C."/>
            <person name="Tallon L.J."/>
            <person name="Sadzewicz L.K."/>
            <person name="Sengamalay N."/>
            <person name="Fraser C.M."/>
            <person name="Hine E."/>
            <person name="Shefchek K.A."/>
            <person name="Das S.P."/>
            <person name="Tettelin H."/>
        </authorList>
    </citation>
    <scope>NUCLEOTIDE SEQUENCE [LARGE SCALE GENOMIC DNA]</scope>
    <source>
        <strain evidence="6 7">Harvey</strain>
    </source>
</reference>
<sequence>MSHGIGQHIRAKIVEKRQRRLTDVDEVFALYARGLTTGEISAHFAPSTTRRVQDTVSRITDCVLER</sequence>
<gene>
    <name evidence="6" type="ORF">I551_3470</name>
</gene>
<comment type="function">
    <text evidence="1">Required for the transposition of the insertion element.</text>
</comment>
<dbReference type="Proteomes" id="UP000020681">
    <property type="component" value="Unassembled WGS sequence"/>
</dbReference>
<dbReference type="InterPro" id="IPR001207">
    <property type="entry name" value="Transposase_mutator"/>
</dbReference>
<evidence type="ECO:0000256" key="5">
    <source>
        <dbReference type="ARBA" id="ARBA00023172"/>
    </source>
</evidence>
<evidence type="ECO:0000313" key="6">
    <source>
        <dbReference type="EMBL" id="EUA90034.1"/>
    </source>
</evidence>
<protein>
    <submittedName>
        <fullName evidence="6">Transposase, Mutator family protein</fullName>
    </submittedName>
</protein>
<keyword evidence="3" id="KW-0815">Transposition</keyword>
<proteinExistence type="inferred from homology"/>
<keyword evidence="4" id="KW-0238">DNA-binding</keyword>
<name>A0ABN0QYZ8_MYCUL</name>
<keyword evidence="5" id="KW-0233">DNA recombination</keyword>
<dbReference type="Pfam" id="PF00872">
    <property type="entry name" value="Transposase_mut"/>
    <property type="match status" value="1"/>
</dbReference>
<evidence type="ECO:0000313" key="7">
    <source>
        <dbReference type="Proteomes" id="UP000020681"/>
    </source>
</evidence>
<evidence type="ECO:0000256" key="3">
    <source>
        <dbReference type="ARBA" id="ARBA00022578"/>
    </source>
</evidence>
<keyword evidence="7" id="KW-1185">Reference proteome</keyword>
<organism evidence="6 7">
    <name type="scientific">Mycobacterium ulcerans str. Harvey</name>
    <dbReference type="NCBI Taxonomy" id="1299332"/>
    <lineage>
        <taxon>Bacteria</taxon>
        <taxon>Bacillati</taxon>
        <taxon>Actinomycetota</taxon>
        <taxon>Actinomycetes</taxon>
        <taxon>Mycobacteriales</taxon>
        <taxon>Mycobacteriaceae</taxon>
        <taxon>Mycobacterium</taxon>
        <taxon>Mycobacterium ulcerans group</taxon>
    </lineage>
</organism>
<accession>A0ABN0QYZ8</accession>
<dbReference type="EMBL" id="JAOL01000113">
    <property type="protein sequence ID" value="EUA90034.1"/>
    <property type="molecule type" value="Genomic_DNA"/>
</dbReference>
<comment type="similarity">
    <text evidence="2">Belongs to the transposase mutator family.</text>
</comment>
<evidence type="ECO:0000256" key="1">
    <source>
        <dbReference type="ARBA" id="ARBA00002190"/>
    </source>
</evidence>